<dbReference type="SUPFAM" id="SSF52833">
    <property type="entry name" value="Thioredoxin-like"/>
    <property type="match status" value="1"/>
</dbReference>
<keyword evidence="1" id="KW-0472">Membrane</keyword>
<dbReference type="AlphaFoldDB" id="A0A6J4MRD9"/>
<proteinExistence type="predicted"/>
<evidence type="ECO:0000313" key="3">
    <source>
        <dbReference type="EMBL" id="CAA9366680.1"/>
    </source>
</evidence>
<dbReference type="InterPro" id="IPR013766">
    <property type="entry name" value="Thioredoxin_domain"/>
</dbReference>
<dbReference type="InterPro" id="IPR036249">
    <property type="entry name" value="Thioredoxin-like_sf"/>
</dbReference>
<sequence length="217" mass="24170">MHQISPDYSNCQQPMIFPEKKNSIVTAASGLGLLRRILSASLLTVAIALSLILLTGTPPAFATLTDDRYDGTIFALYAGNGSLVPPKVKLTDSFKRNKPVLLVFYTDDSSDSKQYAIVVSQLQEFYGREADFMPITVDSLPPQPSPELTEPSHYYEGFVPQTLILDQSGKVVFNKKGQIPFEQVDDAFRKVFDLLPREKSLPLKRRAVNELNTELSK</sequence>
<organism evidence="3">
    <name type="scientific">uncultured Microcoleus sp</name>
    <dbReference type="NCBI Taxonomy" id="259945"/>
    <lineage>
        <taxon>Bacteria</taxon>
        <taxon>Bacillati</taxon>
        <taxon>Cyanobacteriota</taxon>
        <taxon>Cyanophyceae</taxon>
        <taxon>Oscillatoriophycideae</taxon>
        <taxon>Oscillatoriales</taxon>
        <taxon>Microcoleaceae</taxon>
        <taxon>Microcoleus</taxon>
        <taxon>environmental samples</taxon>
    </lineage>
</organism>
<protein>
    <recommendedName>
        <fullName evidence="2">Thioredoxin domain-containing protein</fullName>
    </recommendedName>
</protein>
<feature type="domain" description="Thioredoxin" evidence="2">
    <location>
        <begin position="53"/>
        <end position="193"/>
    </location>
</feature>
<dbReference type="InterPro" id="IPR048069">
    <property type="entry name" value="Thylak_slr1796"/>
</dbReference>
<feature type="transmembrane region" description="Helical" evidence="1">
    <location>
        <begin position="37"/>
        <end position="56"/>
    </location>
</feature>
<keyword evidence="1" id="KW-1133">Transmembrane helix</keyword>
<evidence type="ECO:0000256" key="1">
    <source>
        <dbReference type="SAM" id="Phobius"/>
    </source>
</evidence>
<dbReference type="Gene3D" id="3.40.30.10">
    <property type="entry name" value="Glutaredoxin"/>
    <property type="match status" value="1"/>
</dbReference>
<gene>
    <name evidence="3" type="ORF">AVDCRST_MAG84-3894</name>
</gene>
<evidence type="ECO:0000259" key="2">
    <source>
        <dbReference type="PROSITE" id="PS51352"/>
    </source>
</evidence>
<dbReference type="PROSITE" id="PS51352">
    <property type="entry name" value="THIOREDOXIN_2"/>
    <property type="match status" value="1"/>
</dbReference>
<dbReference type="EMBL" id="CADCTZ010000794">
    <property type="protein sequence ID" value="CAA9366680.1"/>
    <property type="molecule type" value="Genomic_DNA"/>
</dbReference>
<dbReference type="NCBIfam" id="NF038096">
    <property type="entry name" value="thylak_slr1796"/>
    <property type="match status" value="1"/>
</dbReference>
<reference evidence="3" key="1">
    <citation type="submission" date="2020-02" db="EMBL/GenBank/DDBJ databases">
        <authorList>
            <person name="Meier V. D."/>
        </authorList>
    </citation>
    <scope>NUCLEOTIDE SEQUENCE</scope>
    <source>
        <strain evidence="3">AVDCRST_MAG84</strain>
    </source>
</reference>
<accession>A0A6J4MRD9</accession>
<keyword evidence="1" id="KW-0812">Transmembrane</keyword>
<name>A0A6J4MRD9_9CYAN</name>